<name>A0A7M5X475_9CNID</name>
<evidence type="ECO:0000256" key="1">
    <source>
        <dbReference type="SAM" id="MobiDB-lite"/>
    </source>
</evidence>
<evidence type="ECO:0000313" key="4">
    <source>
        <dbReference type="Proteomes" id="UP000594262"/>
    </source>
</evidence>
<feature type="region of interest" description="Disordered" evidence="1">
    <location>
        <begin position="94"/>
        <end position="159"/>
    </location>
</feature>
<proteinExistence type="predicted"/>
<protein>
    <submittedName>
        <fullName evidence="3">Uncharacterized protein</fullName>
    </submittedName>
</protein>
<sequence>MKKNYTMYMTFNEEVEVKYLQDINARQDRKTNRFALGWMFIDTSLQSTSNSKESSSTDGASVGGIIFFCIVACFFLQGCYRRNGEGGGCTVPTCPQRATRSQPRSQLCSRNFAIETRRSSVGNQDQTNTRRSSIGDQEQAATPRLRSRTLSNSSRRHSFALEMPTPGIMEIGDAMGIDNIGMEMPTRNDPFDSPPLYNNVMALPSAPTYNDVTLGPSPPIEAPPPSYDEALNMVR</sequence>
<feature type="compositionally biased region" description="Polar residues" evidence="1">
    <location>
        <begin position="96"/>
        <end position="109"/>
    </location>
</feature>
<evidence type="ECO:0000313" key="3">
    <source>
        <dbReference type="EnsemblMetazoa" id="CLYHEMP017189.1"/>
    </source>
</evidence>
<reference evidence="3" key="1">
    <citation type="submission" date="2021-01" db="UniProtKB">
        <authorList>
            <consortium name="EnsemblMetazoa"/>
        </authorList>
    </citation>
    <scope>IDENTIFICATION</scope>
</reference>
<feature type="transmembrane region" description="Helical" evidence="2">
    <location>
        <begin position="59"/>
        <end position="76"/>
    </location>
</feature>
<dbReference type="OrthoDB" id="5916958at2759"/>
<keyword evidence="2" id="KW-0472">Membrane</keyword>
<dbReference type="AlphaFoldDB" id="A0A7M5X475"/>
<dbReference type="Proteomes" id="UP000594262">
    <property type="component" value="Unplaced"/>
</dbReference>
<evidence type="ECO:0000256" key="2">
    <source>
        <dbReference type="SAM" id="Phobius"/>
    </source>
</evidence>
<organism evidence="3 4">
    <name type="scientific">Clytia hemisphaerica</name>
    <dbReference type="NCBI Taxonomy" id="252671"/>
    <lineage>
        <taxon>Eukaryota</taxon>
        <taxon>Metazoa</taxon>
        <taxon>Cnidaria</taxon>
        <taxon>Hydrozoa</taxon>
        <taxon>Hydroidolina</taxon>
        <taxon>Leptothecata</taxon>
        <taxon>Obeliida</taxon>
        <taxon>Clytiidae</taxon>
        <taxon>Clytia</taxon>
    </lineage>
</organism>
<keyword evidence="2" id="KW-1133">Transmembrane helix</keyword>
<dbReference type="EnsemblMetazoa" id="CLYHEMT017189.1">
    <property type="protein sequence ID" value="CLYHEMP017189.1"/>
    <property type="gene ID" value="CLYHEMG017189"/>
</dbReference>
<keyword evidence="2" id="KW-0812">Transmembrane</keyword>
<feature type="compositionally biased region" description="Polar residues" evidence="1">
    <location>
        <begin position="119"/>
        <end position="140"/>
    </location>
</feature>
<keyword evidence="4" id="KW-1185">Reference proteome</keyword>
<accession>A0A7M5X475</accession>